<evidence type="ECO:0000256" key="5">
    <source>
        <dbReference type="ARBA" id="ARBA00023136"/>
    </source>
</evidence>
<comment type="similarity">
    <text evidence="9">Belongs to the G-protein coupled receptor 1 family.</text>
</comment>
<evidence type="ECO:0000313" key="12">
    <source>
        <dbReference type="EMBL" id="KAK2178193.1"/>
    </source>
</evidence>
<evidence type="ECO:0000256" key="6">
    <source>
        <dbReference type="ARBA" id="ARBA00023157"/>
    </source>
</evidence>
<dbReference type="FunFam" id="1.20.1070.10:FF:000291">
    <property type="entry name" value="Predicted protein"/>
    <property type="match status" value="1"/>
</dbReference>
<dbReference type="InterPro" id="IPR000276">
    <property type="entry name" value="GPCR_Rhodpsn"/>
</dbReference>
<dbReference type="PRINTS" id="PR00663">
    <property type="entry name" value="GALANINR"/>
</dbReference>
<evidence type="ECO:0000259" key="11">
    <source>
        <dbReference type="PROSITE" id="PS50262"/>
    </source>
</evidence>
<dbReference type="AlphaFoldDB" id="A0AAD9NRM3"/>
<dbReference type="PANTHER" id="PTHR45695:SF34">
    <property type="entry name" value="GALANIN RECEPTOR 2B-LIKE"/>
    <property type="match status" value="1"/>
</dbReference>
<dbReference type="EMBL" id="JAODUO010000556">
    <property type="protein sequence ID" value="KAK2178193.1"/>
    <property type="molecule type" value="Genomic_DNA"/>
</dbReference>
<dbReference type="PRINTS" id="PR00237">
    <property type="entry name" value="GPCRRHODOPSN"/>
</dbReference>
<comment type="subcellular location">
    <subcellularLocation>
        <location evidence="1">Membrane</location>
        <topology evidence="1">Multi-pass membrane protein</topology>
    </subcellularLocation>
</comment>
<feature type="transmembrane region" description="Helical" evidence="10">
    <location>
        <begin position="165"/>
        <end position="185"/>
    </location>
</feature>
<evidence type="ECO:0000256" key="4">
    <source>
        <dbReference type="ARBA" id="ARBA00023040"/>
    </source>
</evidence>
<dbReference type="SUPFAM" id="SSF81321">
    <property type="entry name" value="Family A G protein-coupled receptor-like"/>
    <property type="match status" value="1"/>
</dbReference>
<dbReference type="PANTHER" id="PTHR45695">
    <property type="entry name" value="LEUCOKININ RECEPTOR-RELATED"/>
    <property type="match status" value="1"/>
</dbReference>
<dbReference type="PROSITE" id="PS00237">
    <property type="entry name" value="G_PROTEIN_RECEP_F1_1"/>
    <property type="match status" value="1"/>
</dbReference>
<dbReference type="Gene3D" id="1.20.1070.10">
    <property type="entry name" value="Rhodopsin 7-helix transmembrane proteins"/>
    <property type="match status" value="1"/>
</dbReference>
<dbReference type="Pfam" id="PF00001">
    <property type="entry name" value="7tm_1"/>
    <property type="match status" value="1"/>
</dbReference>
<name>A0AAD9NRM3_RIDPI</name>
<protein>
    <recommendedName>
        <fullName evidence="11">G-protein coupled receptors family 1 profile domain-containing protein</fullName>
    </recommendedName>
</protein>
<sequence length="390" mass="43674">MDVYTRANRSVVQAIHGYVESNFTEGLNQNETDWPDEPSCCVPGSERYIVPAIFGIVVVLGCIGNSLVLLVVLKNGDYRRNTTSLFILNLAVADVLFLVFCVPFHAVIYSSGDWPFGEFMCKFVHLIQYASMVASILTLIIMALDRFLAVGYPLETKHLRTPGMALASALVIWLVSVFVALPWPILYTVRVYRNIGPEPVAICADDWGGAVRNRATYYLALFIIGYVIPLVAIFVLSSLMIRQLWLIREPSDAIGRRCGRGHNQRLRVKRKVTRLVIVVVSVFCFCWLPSHVVWLWTNYSPSTWRHTYAFYYFRIGAHALSYANSSMNPVIYAFLSANFRKGFARALHCHSEVSTPPPTTLAATTVGGPRTMCSFTNGDKPVSITHETSV</sequence>
<evidence type="ECO:0000256" key="8">
    <source>
        <dbReference type="ARBA" id="ARBA00023224"/>
    </source>
</evidence>
<proteinExistence type="inferred from homology"/>
<keyword evidence="8 9" id="KW-0807">Transducer</keyword>
<feature type="domain" description="G-protein coupled receptors family 1 profile" evidence="11">
    <location>
        <begin position="64"/>
        <end position="332"/>
    </location>
</feature>
<evidence type="ECO:0000256" key="10">
    <source>
        <dbReference type="SAM" id="Phobius"/>
    </source>
</evidence>
<feature type="transmembrane region" description="Helical" evidence="10">
    <location>
        <begin position="275"/>
        <end position="297"/>
    </location>
</feature>
<feature type="transmembrane region" description="Helical" evidence="10">
    <location>
        <begin position="126"/>
        <end position="144"/>
    </location>
</feature>
<dbReference type="GO" id="GO:0004930">
    <property type="term" value="F:G protein-coupled receptor activity"/>
    <property type="evidence" value="ECO:0007669"/>
    <property type="project" value="UniProtKB-KW"/>
</dbReference>
<keyword evidence="2 9" id="KW-0812">Transmembrane</keyword>
<reference evidence="12" key="1">
    <citation type="journal article" date="2023" name="Mol. Biol. Evol.">
        <title>Third-Generation Sequencing Reveals the Adaptive Role of the Epigenome in Three Deep-Sea Polychaetes.</title>
        <authorList>
            <person name="Perez M."/>
            <person name="Aroh O."/>
            <person name="Sun Y."/>
            <person name="Lan Y."/>
            <person name="Juniper S.K."/>
            <person name="Young C.R."/>
            <person name="Angers B."/>
            <person name="Qian P.Y."/>
        </authorList>
    </citation>
    <scope>NUCLEOTIDE SEQUENCE</scope>
    <source>
        <strain evidence="12">R07B-5</strain>
    </source>
</reference>
<keyword evidence="13" id="KW-1185">Reference proteome</keyword>
<comment type="caution">
    <text evidence="12">The sequence shown here is derived from an EMBL/GenBank/DDBJ whole genome shotgun (WGS) entry which is preliminary data.</text>
</comment>
<evidence type="ECO:0000256" key="9">
    <source>
        <dbReference type="RuleBase" id="RU000688"/>
    </source>
</evidence>
<evidence type="ECO:0000256" key="1">
    <source>
        <dbReference type="ARBA" id="ARBA00004141"/>
    </source>
</evidence>
<dbReference type="InterPro" id="IPR000405">
    <property type="entry name" value="Galanin_rcpt"/>
</dbReference>
<feature type="transmembrane region" description="Helical" evidence="10">
    <location>
        <begin position="309"/>
        <end position="335"/>
    </location>
</feature>
<accession>A0AAD9NRM3</accession>
<evidence type="ECO:0000256" key="2">
    <source>
        <dbReference type="ARBA" id="ARBA00022692"/>
    </source>
</evidence>
<keyword evidence="3 10" id="KW-1133">Transmembrane helix</keyword>
<dbReference type="Proteomes" id="UP001209878">
    <property type="component" value="Unassembled WGS sequence"/>
</dbReference>
<evidence type="ECO:0000256" key="7">
    <source>
        <dbReference type="ARBA" id="ARBA00023170"/>
    </source>
</evidence>
<organism evidence="12 13">
    <name type="scientific">Ridgeia piscesae</name>
    <name type="common">Tubeworm</name>
    <dbReference type="NCBI Taxonomy" id="27915"/>
    <lineage>
        <taxon>Eukaryota</taxon>
        <taxon>Metazoa</taxon>
        <taxon>Spiralia</taxon>
        <taxon>Lophotrochozoa</taxon>
        <taxon>Annelida</taxon>
        <taxon>Polychaeta</taxon>
        <taxon>Sedentaria</taxon>
        <taxon>Canalipalpata</taxon>
        <taxon>Sabellida</taxon>
        <taxon>Siboglinidae</taxon>
        <taxon>Ridgeia</taxon>
    </lineage>
</organism>
<dbReference type="PROSITE" id="PS50262">
    <property type="entry name" value="G_PROTEIN_RECEP_F1_2"/>
    <property type="match status" value="1"/>
</dbReference>
<dbReference type="InterPro" id="IPR017452">
    <property type="entry name" value="GPCR_Rhodpsn_7TM"/>
</dbReference>
<evidence type="ECO:0000313" key="13">
    <source>
        <dbReference type="Proteomes" id="UP001209878"/>
    </source>
</evidence>
<evidence type="ECO:0000256" key="3">
    <source>
        <dbReference type="ARBA" id="ARBA00022989"/>
    </source>
</evidence>
<feature type="transmembrane region" description="Helical" evidence="10">
    <location>
        <begin position="48"/>
        <end position="73"/>
    </location>
</feature>
<keyword evidence="5 10" id="KW-0472">Membrane</keyword>
<feature type="transmembrane region" description="Helical" evidence="10">
    <location>
        <begin position="217"/>
        <end position="241"/>
    </location>
</feature>
<keyword evidence="7 9" id="KW-0675">Receptor</keyword>
<dbReference type="GO" id="GO:0005886">
    <property type="term" value="C:plasma membrane"/>
    <property type="evidence" value="ECO:0007669"/>
    <property type="project" value="TreeGrafter"/>
</dbReference>
<feature type="transmembrane region" description="Helical" evidence="10">
    <location>
        <begin position="85"/>
        <end position="106"/>
    </location>
</feature>
<gene>
    <name evidence="12" type="ORF">NP493_556g02062</name>
</gene>
<keyword evidence="4 9" id="KW-0297">G-protein coupled receptor</keyword>
<keyword evidence="6" id="KW-1015">Disulfide bond</keyword>